<proteinExistence type="predicted"/>
<dbReference type="EMBL" id="JAINDJ010000004">
    <property type="protein sequence ID" value="KAG9449484.1"/>
    <property type="molecule type" value="Genomic_DNA"/>
</dbReference>
<gene>
    <name evidence="2" type="ORF">H6P81_009449</name>
</gene>
<sequence>MDASSSFLCGTCAIREQASRQSLAETVPEDVLALVFRRLNNVDDFLSFGAVCRRLHGISTKHRTEFMTKLFPWLVIQNSLGHFAIFSGVPNHSTRTIHDFVKVRDIDPKFECCGSSLGWLIAVKRESTYTWRGNRKMRLLNPVSGQQLSLPDFSVSNRDLPFPFSSKFVLSSNPSSSSSATGTTCFVAAAAYGRRPLGMDKYFPLAFAPVHGGGHEWNRIEYNTFCDDIIFIKDKLYGITAPFGTILCVEDMDEAAAGRSEARVTEIVTLPANEYHPAGSCYYYLAESQGNLLAMERFGNQGRLHIYQLILACVGDNNVTTLNQVYSLNDQVLFIGKNSCISLPASSSNSSLKNCIYLSVDGNGGRKHTEIVVISTEEGITIPLDDGEIPSPILPQLSRHRLKGHQSDYIYKQMSPEGKLFMPFWLTPIMTWMKLQQGDKQRARVTEILTLHSRTPFRYNSHSYYLAKSQGNLLAISSDDGVRCQEVGVLDQFGTRDHYTLGRVRKAVSYITSTKSLSADG</sequence>
<dbReference type="InterPro" id="IPR050942">
    <property type="entry name" value="F-box_BR-signaling"/>
</dbReference>
<keyword evidence="3" id="KW-1185">Reference proteome</keyword>
<evidence type="ECO:0000313" key="2">
    <source>
        <dbReference type="EMBL" id="KAG9449484.1"/>
    </source>
</evidence>
<protein>
    <recommendedName>
        <fullName evidence="1">KIB1-4 beta-propeller domain-containing protein</fullName>
    </recommendedName>
</protein>
<organism evidence="2 3">
    <name type="scientific">Aristolochia fimbriata</name>
    <name type="common">White veined hardy Dutchman's pipe vine</name>
    <dbReference type="NCBI Taxonomy" id="158543"/>
    <lineage>
        <taxon>Eukaryota</taxon>
        <taxon>Viridiplantae</taxon>
        <taxon>Streptophyta</taxon>
        <taxon>Embryophyta</taxon>
        <taxon>Tracheophyta</taxon>
        <taxon>Spermatophyta</taxon>
        <taxon>Magnoliopsida</taxon>
        <taxon>Magnoliidae</taxon>
        <taxon>Piperales</taxon>
        <taxon>Aristolochiaceae</taxon>
        <taxon>Aristolochia</taxon>
    </lineage>
</organism>
<dbReference type="CDD" id="cd09917">
    <property type="entry name" value="F-box_SF"/>
    <property type="match status" value="1"/>
</dbReference>
<name>A0AAV7EM46_ARIFI</name>
<dbReference type="PANTHER" id="PTHR44259">
    <property type="entry name" value="OS07G0183000 PROTEIN-RELATED"/>
    <property type="match status" value="1"/>
</dbReference>
<reference evidence="2 3" key="1">
    <citation type="submission" date="2021-07" db="EMBL/GenBank/DDBJ databases">
        <title>The Aristolochia fimbriata genome: insights into angiosperm evolution, floral development and chemical biosynthesis.</title>
        <authorList>
            <person name="Jiao Y."/>
        </authorList>
    </citation>
    <scope>NUCLEOTIDE SEQUENCE [LARGE SCALE GENOMIC DNA]</scope>
    <source>
        <strain evidence="2">IBCAS-2021</strain>
        <tissue evidence="2">Leaf</tissue>
    </source>
</reference>
<evidence type="ECO:0000313" key="3">
    <source>
        <dbReference type="Proteomes" id="UP000825729"/>
    </source>
</evidence>
<dbReference type="InterPro" id="IPR036047">
    <property type="entry name" value="F-box-like_dom_sf"/>
</dbReference>
<dbReference type="PANTHER" id="PTHR44259:SF113">
    <property type="entry name" value="OS06G0659700 PROTEIN"/>
    <property type="match status" value="1"/>
</dbReference>
<evidence type="ECO:0000259" key="1">
    <source>
        <dbReference type="Pfam" id="PF03478"/>
    </source>
</evidence>
<comment type="caution">
    <text evidence="2">The sequence shown here is derived from an EMBL/GenBank/DDBJ whole genome shotgun (WGS) entry which is preliminary data.</text>
</comment>
<accession>A0AAV7EM46</accession>
<dbReference type="Pfam" id="PF03478">
    <property type="entry name" value="Beta-prop_KIB1-4"/>
    <property type="match status" value="1"/>
</dbReference>
<dbReference type="SUPFAM" id="SSF81383">
    <property type="entry name" value="F-box domain"/>
    <property type="match status" value="1"/>
</dbReference>
<dbReference type="AlphaFoldDB" id="A0AAV7EM46"/>
<dbReference type="InterPro" id="IPR005174">
    <property type="entry name" value="KIB1-4_b-propeller"/>
</dbReference>
<dbReference type="Proteomes" id="UP000825729">
    <property type="component" value="Unassembled WGS sequence"/>
</dbReference>
<feature type="domain" description="KIB1-4 beta-propeller" evidence="1">
    <location>
        <begin position="108"/>
        <end position="367"/>
    </location>
</feature>